<organism evidence="2 3">
    <name type="scientific">Pantoea allii</name>
    <dbReference type="NCBI Taxonomy" id="574096"/>
    <lineage>
        <taxon>Bacteria</taxon>
        <taxon>Pseudomonadati</taxon>
        <taxon>Pseudomonadota</taxon>
        <taxon>Gammaproteobacteria</taxon>
        <taxon>Enterobacterales</taxon>
        <taxon>Erwiniaceae</taxon>
        <taxon>Pantoea</taxon>
    </lineage>
</organism>
<dbReference type="EMBL" id="QGHF01000011">
    <property type="protein sequence ID" value="PWK94313.1"/>
    <property type="molecule type" value="Genomic_DNA"/>
</dbReference>
<sequence>MTTQIFRGGTGNFAADPGRAAEAGRKGGRASGGNFRNDPERAKEAGRKGGKISRIKQARPVSAVAKNERLA</sequence>
<proteinExistence type="predicted"/>
<gene>
    <name evidence="2" type="ORF">C7431_11149</name>
</gene>
<feature type="compositionally biased region" description="Basic and acidic residues" evidence="1">
    <location>
        <begin position="37"/>
        <end position="47"/>
    </location>
</feature>
<dbReference type="Pfam" id="PF10685">
    <property type="entry name" value="KGG"/>
    <property type="match status" value="2"/>
</dbReference>
<dbReference type="InterPro" id="IPR019626">
    <property type="entry name" value="Stress-induced_KGG_rpt"/>
</dbReference>
<accession>A0A2V2BD51</accession>
<evidence type="ECO:0008006" key="4">
    <source>
        <dbReference type="Google" id="ProtNLM"/>
    </source>
</evidence>
<evidence type="ECO:0000313" key="3">
    <source>
        <dbReference type="Proteomes" id="UP000245981"/>
    </source>
</evidence>
<reference evidence="2 3" key="1">
    <citation type="submission" date="2018-05" db="EMBL/GenBank/DDBJ databases">
        <title>Genomic Encyclopedia of Type Strains, Phase IV (KMG-V): Genome sequencing to study the core and pangenomes of soil and plant-associated prokaryotes.</title>
        <authorList>
            <person name="Whitman W."/>
        </authorList>
    </citation>
    <scope>NUCLEOTIDE SEQUENCE [LARGE SCALE GENOMIC DNA]</scope>
    <source>
        <strain evidence="2 3">PNA 200-10</strain>
    </source>
</reference>
<dbReference type="Proteomes" id="UP000245981">
    <property type="component" value="Unassembled WGS sequence"/>
</dbReference>
<dbReference type="AlphaFoldDB" id="A0A2V2BD51"/>
<evidence type="ECO:0000256" key="1">
    <source>
        <dbReference type="SAM" id="MobiDB-lite"/>
    </source>
</evidence>
<protein>
    <recommendedName>
        <fullName evidence="4">Stress-induced acidophilic repeat protein</fullName>
    </recommendedName>
</protein>
<dbReference type="RefSeq" id="WP_109718110.1">
    <property type="nucleotide sequence ID" value="NZ_QGHF01000011.1"/>
</dbReference>
<name>A0A2V2BD51_9GAMM</name>
<dbReference type="OrthoDB" id="6545243at2"/>
<comment type="caution">
    <text evidence="2">The sequence shown here is derived from an EMBL/GenBank/DDBJ whole genome shotgun (WGS) entry which is preliminary data.</text>
</comment>
<evidence type="ECO:0000313" key="2">
    <source>
        <dbReference type="EMBL" id="PWK94313.1"/>
    </source>
</evidence>
<feature type="region of interest" description="Disordered" evidence="1">
    <location>
        <begin position="1"/>
        <end position="71"/>
    </location>
</feature>
<feature type="compositionally biased region" description="Basic residues" evidence="1">
    <location>
        <begin position="48"/>
        <end position="57"/>
    </location>
</feature>